<dbReference type="InterPro" id="IPR013083">
    <property type="entry name" value="Znf_RING/FYVE/PHD"/>
</dbReference>
<dbReference type="OMA" id="VECCKAI"/>
<dbReference type="GO" id="GO:0008270">
    <property type="term" value="F:zinc ion binding"/>
    <property type="evidence" value="ECO:0007669"/>
    <property type="project" value="UniProtKB-KW"/>
</dbReference>
<accession>A0A484BFN8</accession>
<dbReference type="OrthoDB" id="5600418at2759"/>
<dbReference type="PROSITE" id="PS50089">
    <property type="entry name" value="ZF_RING_2"/>
    <property type="match status" value="1"/>
</dbReference>
<dbReference type="GO" id="GO:0016567">
    <property type="term" value="P:protein ubiquitination"/>
    <property type="evidence" value="ECO:0007669"/>
    <property type="project" value="InterPro"/>
</dbReference>
<comment type="caution">
    <text evidence="6">The sequence shown here is derived from an EMBL/GenBank/DDBJ whole genome shotgun (WGS) entry which is preliminary data.</text>
</comment>
<dbReference type="Pfam" id="PF13639">
    <property type="entry name" value="zf-RING_2"/>
    <property type="match status" value="1"/>
</dbReference>
<feature type="coiled-coil region" evidence="4">
    <location>
        <begin position="105"/>
        <end position="146"/>
    </location>
</feature>
<keyword evidence="7" id="KW-1185">Reference proteome</keyword>
<name>A0A484BFN8_DRONA</name>
<dbReference type="PANTHER" id="PTHR16047:SF7">
    <property type="entry name" value="E3 UBIQUITIN-PROTEIN LIGASE RFWD3"/>
    <property type="match status" value="1"/>
</dbReference>
<evidence type="ECO:0000256" key="2">
    <source>
        <dbReference type="ARBA" id="ARBA00022833"/>
    </source>
</evidence>
<dbReference type="InterPro" id="IPR001841">
    <property type="entry name" value="Znf_RING"/>
</dbReference>
<dbReference type="GO" id="GO:0005634">
    <property type="term" value="C:nucleus"/>
    <property type="evidence" value="ECO:0007669"/>
    <property type="project" value="InterPro"/>
</dbReference>
<keyword evidence="4" id="KW-0175">Coiled coil</keyword>
<evidence type="ECO:0000256" key="1">
    <source>
        <dbReference type="ARBA" id="ARBA00022771"/>
    </source>
</evidence>
<dbReference type="AlphaFoldDB" id="A0A484BFN8"/>
<dbReference type="KEGG" id="dnv:108650183"/>
<protein>
    <recommendedName>
        <fullName evidence="5">RING-type domain-containing protein</fullName>
    </recommendedName>
</protein>
<dbReference type="SMART" id="SM00184">
    <property type="entry name" value="RING"/>
    <property type="match status" value="1"/>
</dbReference>
<dbReference type="STRING" id="7232.A0A484BFN8"/>
<dbReference type="EMBL" id="LSRL02000043">
    <property type="protein sequence ID" value="TDG47514.1"/>
    <property type="molecule type" value="Genomic_DNA"/>
</dbReference>
<organism evidence="6 7">
    <name type="scientific">Drosophila navojoa</name>
    <name type="common">Fruit fly</name>
    <dbReference type="NCBI Taxonomy" id="7232"/>
    <lineage>
        <taxon>Eukaryota</taxon>
        <taxon>Metazoa</taxon>
        <taxon>Ecdysozoa</taxon>
        <taxon>Arthropoda</taxon>
        <taxon>Hexapoda</taxon>
        <taxon>Insecta</taxon>
        <taxon>Pterygota</taxon>
        <taxon>Neoptera</taxon>
        <taxon>Endopterygota</taxon>
        <taxon>Diptera</taxon>
        <taxon>Brachycera</taxon>
        <taxon>Muscomorpha</taxon>
        <taxon>Ephydroidea</taxon>
        <taxon>Drosophilidae</taxon>
        <taxon>Drosophila</taxon>
    </lineage>
</organism>
<evidence type="ECO:0000256" key="4">
    <source>
        <dbReference type="SAM" id="Coils"/>
    </source>
</evidence>
<feature type="domain" description="RING-type" evidence="5">
    <location>
        <begin position="153"/>
        <end position="196"/>
    </location>
</feature>
<evidence type="ECO:0000313" key="6">
    <source>
        <dbReference type="EMBL" id="TDG47514.1"/>
    </source>
</evidence>
<dbReference type="Proteomes" id="UP000295192">
    <property type="component" value="Unassembled WGS sequence"/>
</dbReference>
<dbReference type="GO" id="GO:0036297">
    <property type="term" value="P:interstrand cross-link repair"/>
    <property type="evidence" value="ECO:0007669"/>
    <property type="project" value="InterPro"/>
</dbReference>
<evidence type="ECO:0000259" key="5">
    <source>
        <dbReference type="PROSITE" id="PS50089"/>
    </source>
</evidence>
<keyword evidence="1 3" id="KW-0479">Metal-binding</keyword>
<dbReference type="Gene3D" id="3.30.40.10">
    <property type="entry name" value="Zinc/RING finger domain, C3HC4 (zinc finger)"/>
    <property type="match status" value="1"/>
</dbReference>
<dbReference type="GO" id="GO:0004842">
    <property type="term" value="F:ubiquitin-protein transferase activity"/>
    <property type="evidence" value="ECO:0007669"/>
    <property type="project" value="InterPro"/>
</dbReference>
<sequence>MDNSNKNSDIEIMPHPIETASANEVECCKAILTKANQLQYQLNKLSSKIDGLHLQNQSEFIDASLQNFTRDLDNQVASIKAIQNMQAEEFEQKLLEKDRMRLELLDALNKQEQSHLQETEKLKGQLEARDKRCLELEQQVETYKSNTEHNTSCPICFDQWNSSAAHRLVALGCGHLFGDNCIRNCLQQVSECPQCRARADQCEIRYIYGRPV</sequence>
<dbReference type="SUPFAM" id="SSF57850">
    <property type="entry name" value="RING/U-box"/>
    <property type="match status" value="1"/>
</dbReference>
<keyword evidence="1 3" id="KW-0863">Zinc-finger</keyword>
<evidence type="ECO:0000313" key="7">
    <source>
        <dbReference type="Proteomes" id="UP000295192"/>
    </source>
</evidence>
<dbReference type="PANTHER" id="PTHR16047">
    <property type="entry name" value="RFWD3 PROTEIN"/>
    <property type="match status" value="1"/>
</dbReference>
<evidence type="ECO:0000256" key="3">
    <source>
        <dbReference type="PROSITE-ProRule" id="PRU00175"/>
    </source>
</evidence>
<gene>
    <name evidence="6" type="ORF">AWZ03_006106</name>
</gene>
<reference evidence="6 7" key="1">
    <citation type="journal article" date="2019" name="J. Hered.">
        <title>An Improved Genome Assembly for Drosophila navojoa, the Basal Species in the mojavensis Cluster.</title>
        <authorList>
            <person name="Vanderlinde T."/>
            <person name="Dupim E.G."/>
            <person name="Nazario-Yepiz N.O."/>
            <person name="Carvalho A.B."/>
        </authorList>
    </citation>
    <scope>NUCLEOTIDE SEQUENCE [LARGE SCALE GENOMIC DNA]</scope>
    <source>
        <strain evidence="6">Navoj_Jal97</strain>
        <tissue evidence="6">Whole organism</tissue>
    </source>
</reference>
<keyword evidence="2" id="KW-0862">Zinc</keyword>
<dbReference type="InterPro" id="IPR037381">
    <property type="entry name" value="RFWD3"/>
</dbReference>
<proteinExistence type="predicted"/>